<evidence type="ECO:0000313" key="1">
    <source>
        <dbReference type="EMBL" id="MBW0478588.1"/>
    </source>
</evidence>
<comment type="caution">
    <text evidence="1">The sequence shown here is derived from an EMBL/GenBank/DDBJ whole genome shotgun (WGS) entry which is preliminary data.</text>
</comment>
<sequence>MANLANDYGYGQISVYWVWHGYAILRSKRANCNGCDTSIPQYCIPDRLNTAFKGHTIIWYTEMKEIHGRGYWSWWKSQKIQKYSNGTFIWKETIQCEIDKYSVDKDPNEWFLKQSKGLNSIDPHMNTQMRNQNLLTQFPGELEHAVKCKCKKYCT</sequence>
<protein>
    <submittedName>
        <fullName evidence="1">Uncharacterized protein</fullName>
    </submittedName>
</protein>
<keyword evidence="2" id="KW-1185">Reference proteome</keyword>
<accession>A0A9Q3C8V2</accession>
<gene>
    <name evidence="1" type="ORF">O181_018303</name>
</gene>
<proteinExistence type="predicted"/>
<name>A0A9Q3C8V2_9BASI</name>
<reference evidence="1" key="1">
    <citation type="submission" date="2021-03" db="EMBL/GenBank/DDBJ databases">
        <title>Draft genome sequence of rust myrtle Austropuccinia psidii MF-1, a brazilian biotype.</title>
        <authorList>
            <person name="Quecine M.C."/>
            <person name="Pachon D.M.R."/>
            <person name="Bonatelli M.L."/>
            <person name="Correr F.H."/>
            <person name="Franceschini L.M."/>
            <person name="Leite T.F."/>
            <person name="Margarido G.R.A."/>
            <person name="Almeida C.A."/>
            <person name="Ferrarezi J.A."/>
            <person name="Labate C.A."/>
        </authorList>
    </citation>
    <scope>NUCLEOTIDE SEQUENCE</scope>
    <source>
        <strain evidence="1">MF-1</strain>
    </source>
</reference>
<organism evidence="1 2">
    <name type="scientific">Austropuccinia psidii MF-1</name>
    <dbReference type="NCBI Taxonomy" id="1389203"/>
    <lineage>
        <taxon>Eukaryota</taxon>
        <taxon>Fungi</taxon>
        <taxon>Dikarya</taxon>
        <taxon>Basidiomycota</taxon>
        <taxon>Pucciniomycotina</taxon>
        <taxon>Pucciniomycetes</taxon>
        <taxon>Pucciniales</taxon>
        <taxon>Sphaerophragmiaceae</taxon>
        <taxon>Austropuccinia</taxon>
    </lineage>
</organism>
<evidence type="ECO:0000313" key="2">
    <source>
        <dbReference type="Proteomes" id="UP000765509"/>
    </source>
</evidence>
<dbReference type="Proteomes" id="UP000765509">
    <property type="component" value="Unassembled WGS sequence"/>
</dbReference>
<dbReference type="AlphaFoldDB" id="A0A9Q3C8V2"/>
<dbReference type="EMBL" id="AVOT02005244">
    <property type="protein sequence ID" value="MBW0478588.1"/>
    <property type="molecule type" value="Genomic_DNA"/>
</dbReference>
<dbReference type="OrthoDB" id="2507294at2759"/>